<keyword evidence="3" id="KW-0732">Signal</keyword>
<dbReference type="AlphaFoldDB" id="A0A212JUY9"/>
<organism evidence="5">
    <name type="scientific">uncultured Alphaproteobacteria bacterium</name>
    <dbReference type="NCBI Taxonomy" id="91750"/>
    <lineage>
        <taxon>Bacteria</taxon>
        <taxon>Pseudomonadati</taxon>
        <taxon>Pseudomonadota</taxon>
        <taxon>Alphaproteobacteria</taxon>
        <taxon>environmental samples</taxon>
    </lineage>
</organism>
<dbReference type="SUPFAM" id="SSF52833">
    <property type="entry name" value="Thioredoxin-like"/>
    <property type="match status" value="1"/>
</dbReference>
<comment type="function">
    <text evidence="1">May be required for disulfide bond formation in some proteins.</text>
</comment>
<dbReference type="InterPro" id="IPR013766">
    <property type="entry name" value="Thioredoxin_domain"/>
</dbReference>
<dbReference type="PANTHER" id="PTHR13887">
    <property type="entry name" value="GLUTATHIONE S-TRANSFERASE KAPPA"/>
    <property type="match status" value="1"/>
</dbReference>
<name>A0A212JUY9_9PROT</name>
<evidence type="ECO:0000256" key="2">
    <source>
        <dbReference type="ARBA" id="ARBA00005791"/>
    </source>
</evidence>
<evidence type="ECO:0000256" key="3">
    <source>
        <dbReference type="SAM" id="SignalP"/>
    </source>
</evidence>
<dbReference type="EMBL" id="FLUO01000001">
    <property type="protein sequence ID" value="SBW03274.1"/>
    <property type="molecule type" value="Genomic_DNA"/>
</dbReference>
<dbReference type="PROSITE" id="PS51352">
    <property type="entry name" value="THIOREDOXIN_2"/>
    <property type="match status" value="1"/>
</dbReference>
<feature type="domain" description="Thioredoxin" evidence="4">
    <location>
        <begin position="8"/>
        <end position="196"/>
    </location>
</feature>
<evidence type="ECO:0000259" key="4">
    <source>
        <dbReference type="PROSITE" id="PS51352"/>
    </source>
</evidence>
<comment type="similarity">
    <text evidence="2">Belongs to the thioredoxin family. DsbA subfamily.</text>
</comment>
<reference evidence="5" key="1">
    <citation type="submission" date="2016-04" db="EMBL/GenBank/DDBJ databases">
        <authorList>
            <person name="Evans L.H."/>
            <person name="Alamgir A."/>
            <person name="Owens N."/>
            <person name="Weber N.D."/>
            <person name="Virtaneva K."/>
            <person name="Barbian K."/>
            <person name="Babar A."/>
            <person name="Rosenke K."/>
        </authorList>
    </citation>
    <scope>NUCLEOTIDE SEQUENCE</scope>
    <source>
        <strain evidence="5">86</strain>
    </source>
</reference>
<evidence type="ECO:0000256" key="1">
    <source>
        <dbReference type="ARBA" id="ARBA00003565"/>
    </source>
</evidence>
<feature type="chain" id="PRO_5012374652" evidence="3">
    <location>
        <begin position="25"/>
        <end position="201"/>
    </location>
</feature>
<dbReference type="Pfam" id="PF13462">
    <property type="entry name" value="Thioredoxin_4"/>
    <property type="match status" value="1"/>
</dbReference>
<dbReference type="Gene3D" id="3.40.30.10">
    <property type="entry name" value="Glutaredoxin"/>
    <property type="match status" value="1"/>
</dbReference>
<proteinExistence type="inferred from homology"/>
<accession>A0A212JUY9</accession>
<feature type="signal peptide" evidence="3">
    <location>
        <begin position="1"/>
        <end position="24"/>
    </location>
</feature>
<sequence>MIASLRRLAFAFAALAFLAPAARAQDLHDLTLGRADAPVTIVEYSSYTCPHCADFHQENRPWLIKTFVETGRARLVLMDYPLDGLAMAAAMLVHSVPADTAPVLSETLFAEQASWATAQNPRQALAGIAGLAGMSPAQVDAAFADKALFQKLLDRRAEAYEKQGIDSTPTLTINGTKIAANAPREELTRAIETAEAAAKKK</sequence>
<dbReference type="InterPro" id="IPR012336">
    <property type="entry name" value="Thioredoxin-like_fold"/>
</dbReference>
<evidence type="ECO:0000313" key="5">
    <source>
        <dbReference type="EMBL" id="SBW03274.1"/>
    </source>
</evidence>
<gene>
    <name evidence="5" type="ORF">KL86APRO_11703</name>
</gene>
<dbReference type="PANTHER" id="PTHR13887:SF56">
    <property type="entry name" value="THIOREDOXIN-LIKE REDUCTASE RV2466C"/>
    <property type="match status" value="1"/>
</dbReference>
<dbReference type="InterPro" id="IPR036249">
    <property type="entry name" value="Thioredoxin-like_sf"/>
</dbReference>
<protein>
    <submittedName>
        <fullName evidence="5">Periplasmic thiol disulfide interchange protein DsbA</fullName>
    </submittedName>
</protein>